<feature type="domain" description="CCHC-type" evidence="3">
    <location>
        <begin position="271"/>
        <end position="284"/>
    </location>
</feature>
<dbReference type="EMBL" id="CAJNOQ010028373">
    <property type="protein sequence ID" value="CAF1561032.1"/>
    <property type="molecule type" value="Genomic_DNA"/>
</dbReference>
<gene>
    <name evidence="4" type="ORF">GPM918_LOCUS39767</name>
    <name evidence="5" type="ORF">SRO942_LOCUS40662</name>
</gene>
<keyword evidence="1" id="KW-0479">Metal-binding</keyword>
<dbReference type="Proteomes" id="UP000681722">
    <property type="component" value="Unassembled WGS sequence"/>
</dbReference>
<keyword evidence="6" id="KW-1185">Reference proteome</keyword>
<dbReference type="PANTHER" id="PTHR33194:SF4">
    <property type="entry name" value="CCHC-TYPE DOMAIN-CONTAINING PROTEIN"/>
    <property type="match status" value="1"/>
</dbReference>
<reference evidence="4" key="1">
    <citation type="submission" date="2021-02" db="EMBL/GenBank/DDBJ databases">
        <authorList>
            <person name="Nowell W R."/>
        </authorList>
    </citation>
    <scope>NUCLEOTIDE SEQUENCE</scope>
</reference>
<dbReference type="InterPro" id="IPR001878">
    <property type="entry name" value="Znf_CCHC"/>
</dbReference>
<accession>A0A815XSL5</accession>
<dbReference type="Proteomes" id="UP000663829">
    <property type="component" value="Unassembled WGS sequence"/>
</dbReference>
<evidence type="ECO:0000313" key="5">
    <source>
        <dbReference type="EMBL" id="CAF4422461.1"/>
    </source>
</evidence>
<keyword evidence="1" id="KW-0863">Zinc-finger</keyword>
<evidence type="ECO:0000256" key="1">
    <source>
        <dbReference type="PROSITE-ProRule" id="PRU00047"/>
    </source>
</evidence>
<dbReference type="OrthoDB" id="6775954at2759"/>
<sequence>MRLRTGKVYPPPANTTTQPSTIQDNNILSNYIALSEELLLDAIVKDFPKFHGNKTENVDEWIRAVTVKFIALDLDDSKKRKWAPQFLTGEALRWYLTQHTTITTWDEFQHTLRTNYPPPAEPTRSSIFQQILSRKQQPDEKFIHYYTDIKKFCYQYDPAMSKEQQLDHLRNGMKITLLDKISGLDITTTEKRYEADQQLIESRTSQTPIDINPILSSTTQMQPPPSTAQFPSFYPSSQYYHNYRQRTPPYSAYQLSSSQSFHRPSNRSNICYRCGQHGHYARGCLKR</sequence>
<dbReference type="InterPro" id="IPR036875">
    <property type="entry name" value="Znf_CCHC_sf"/>
</dbReference>
<evidence type="ECO:0000313" key="4">
    <source>
        <dbReference type="EMBL" id="CAF1561032.1"/>
    </source>
</evidence>
<dbReference type="EMBL" id="CAJOBC010094121">
    <property type="protein sequence ID" value="CAF4422461.1"/>
    <property type="molecule type" value="Genomic_DNA"/>
</dbReference>
<organism evidence="4 6">
    <name type="scientific">Didymodactylos carnosus</name>
    <dbReference type="NCBI Taxonomy" id="1234261"/>
    <lineage>
        <taxon>Eukaryota</taxon>
        <taxon>Metazoa</taxon>
        <taxon>Spiralia</taxon>
        <taxon>Gnathifera</taxon>
        <taxon>Rotifera</taxon>
        <taxon>Eurotatoria</taxon>
        <taxon>Bdelloidea</taxon>
        <taxon>Philodinida</taxon>
        <taxon>Philodinidae</taxon>
        <taxon>Didymodactylos</taxon>
    </lineage>
</organism>
<dbReference type="GO" id="GO:0008270">
    <property type="term" value="F:zinc ion binding"/>
    <property type="evidence" value="ECO:0007669"/>
    <property type="project" value="UniProtKB-KW"/>
</dbReference>
<name>A0A815XSL5_9BILA</name>
<proteinExistence type="predicted"/>
<dbReference type="PROSITE" id="PS50158">
    <property type="entry name" value="ZF_CCHC"/>
    <property type="match status" value="1"/>
</dbReference>
<dbReference type="PANTHER" id="PTHR33194">
    <property type="entry name" value="ZINC KNUCKLE DOMAINCONTAINING PROTEIN"/>
    <property type="match status" value="1"/>
</dbReference>
<dbReference type="GO" id="GO:0003676">
    <property type="term" value="F:nucleic acid binding"/>
    <property type="evidence" value="ECO:0007669"/>
    <property type="project" value="InterPro"/>
</dbReference>
<feature type="region of interest" description="Disordered" evidence="2">
    <location>
        <begin position="1"/>
        <end position="21"/>
    </location>
</feature>
<comment type="caution">
    <text evidence="4">The sequence shown here is derived from an EMBL/GenBank/DDBJ whole genome shotgun (WGS) entry which is preliminary data.</text>
</comment>
<dbReference type="AlphaFoldDB" id="A0A815XSL5"/>
<evidence type="ECO:0000259" key="3">
    <source>
        <dbReference type="PROSITE" id="PS50158"/>
    </source>
</evidence>
<protein>
    <recommendedName>
        <fullName evidence="3">CCHC-type domain-containing protein</fullName>
    </recommendedName>
</protein>
<dbReference type="Pfam" id="PF03732">
    <property type="entry name" value="Retrotrans_gag"/>
    <property type="match status" value="1"/>
</dbReference>
<dbReference type="SUPFAM" id="SSF57756">
    <property type="entry name" value="Retrovirus zinc finger-like domains"/>
    <property type="match status" value="1"/>
</dbReference>
<dbReference type="InterPro" id="IPR005162">
    <property type="entry name" value="Retrotrans_gag_dom"/>
</dbReference>
<evidence type="ECO:0000313" key="6">
    <source>
        <dbReference type="Proteomes" id="UP000663829"/>
    </source>
</evidence>
<evidence type="ECO:0000256" key="2">
    <source>
        <dbReference type="SAM" id="MobiDB-lite"/>
    </source>
</evidence>
<keyword evidence="1" id="KW-0862">Zinc</keyword>